<keyword evidence="1" id="KW-0812">Transmembrane</keyword>
<keyword evidence="1" id="KW-0472">Membrane</keyword>
<accession>A0AAW1XM44</accession>
<reference evidence="2 3" key="1">
    <citation type="journal article" date="2023" name="G3 (Bethesda)">
        <title>A chromosome-length genome assembly and annotation of blackberry (Rubus argutus, cv. 'Hillquist').</title>
        <authorList>
            <person name="Bruna T."/>
            <person name="Aryal R."/>
            <person name="Dudchenko O."/>
            <person name="Sargent D.J."/>
            <person name="Mead D."/>
            <person name="Buti M."/>
            <person name="Cavallini A."/>
            <person name="Hytonen T."/>
            <person name="Andres J."/>
            <person name="Pham M."/>
            <person name="Weisz D."/>
            <person name="Mascagni F."/>
            <person name="Usai G."/>
            <person name="Natali L."/>
            <person name="Bassil N."/>
            <person name="Fernandez G.E."/>
            <person name="Lomsadze A."/>
            <person name="Armour M."/>
            <person name="Olukolu B."/>
            <person name="Poorten T."/>
            <person name="Britton C."/>
            <person name="Davik J."/>
            <person name="Ashrafi H."/>
            <person name="Aiden E.L."/>
            <person name="Borodovsky M."/>
            <person name="Worthington M."/>
        </authorList>
    </citation>
    <scope>NUCLEOTIDE SEQUENCE [LARGE SCALE GENOMIC DNA]</scope>
    <source>
        <strain evidence="2">PI 553951</strain>
    </source>
</reference>
<name>A0AAW1XM44_RUBAR</name>
<keyword evidence="3" id="KW-1185">Reference proteome</keyword>
<protein>
    <submittedName>
        <fullName evidence="2">Uncharacterized protein</fullName>
    </submittedName>
</protein>
<evidence type="ECO:0000256" key="1">
    <source>
        <dbReference type="SAM" id="Phobius"/>
    </source>
</evidence>
<organism evidence="2 3">
    <name type="scientific">Rubus argutus</name>
    <name type="common">Southern blackberry</name>
    <dbReference type="NCBI Taxonomy" id="59490"/>
    <lineage>
        <taxon>Eukaryota</taxon>
        <taxon>Viridiplantae</taxon>
        <taxon>Streptophyta</taxon>
        <taxon>Embryophyta</taxon>
        <taxon>Tracheophyta</taxon>
        <taxon>Spermatophyta</taxon>
        <taxon>Magnoliopsida</taxon>
        <taxon>eudicotyledons</taxon>
        <taxon>Gunneridae</taxon>
        <taxon>Pentapetalae</taxon>
        <taxon>rosids</taxon>
        <taxon>fabids</taxon>
        <taxon>Rosales</taxon>
        <taxon>Rosaceae</taxon>
        <taxon>Rosoideae</taxon>
        <taxon>Rosoideae incertae sedis</taxon>
        <taxon>Rubus</taxon>
    </lineage>
</organism>
<dbReference type="Proteomes" id="UP001457282">
    <property type="component" value="Unassembled WGS sequence"/>
</dbReference>
<proteinExistence type="predicted"/>
<gene>
    <name evidence="2" type="ORF">M0R45_013520</name>
</gene>
<feature type="transmembrane region" description="Helical" evidence="1">
    <location>
        <begin position="75"/>
        <end position="100"/>
    </location>
</feature>
<feature type="transmembrane region" description="Helical" evidence="1">
    <location>
        <begin position="37"/>
        <end position="55"/>
    </location>
</feature>
<sequence>MFFFSLPSRTYLVIINSWSPGSCEVANTTYTTYRMQYFGQFPSLIMLFLFLLMTVHGGTEEADTKEMNMGINFSIAAATSIMLIAGVVVIVLAVIVYLSIIRCKKNNAAMVSYEIIFCS</sequence>
<dbReference type="AlphaFoldDB" id="A0AAW1XM44"/>
<dbReference type="EMBL" id="JBEDUW010000003">
    <property type="protein sequence ID" value="KAK9936692.1"/>
    <property type="molecule type" value="Genomic_DNA"/>
</dbReference>
<comment type="caution">
    <text evidence="2">The sequence shown here is derived from an EMBL/GenBank/DDBJ whole genome shotgun (WGS) entry which is preliminary data.</text>
</comment>
<keyword evidence="1" id="KW-1133">Transmembrane helix</keyword>
<evidence type="ECO:0000313" key="2">
    <source>
        <dbReference type="EMBL" id="KAK9936692.1"/>
    </source>
</evidence>
<evidence type="ECO:0000313" key="3">
    <source>
        <dbReference type="Proteomes" id="UP001457282"/>
    </source>
</evidence>